<evidence type="ECO:0000313" key="6">
    <source>
        <dbReference type="EMBL" id="TFH96861.1"/>
    </source>
</evidence>
<evidence type="ECO:0000313" key="7">
    <source>
        <dbReference type="Proteomes" id="UP000297225"/>
    </source>
</evidence>
<dbReference type="Gene3D" id="3.40.190.10">
    <property type="entry name" value="Periplasmic binding protein-like II"/>
    <property type="match status" value="2"/>
</dbReference>
<dbReference type="InterPro" id="IPR001638">
    <property type="entry name" value="Solute-binding_3/MltF_N"/>
</dbReference>
<dbReference type="CDD" id="cd13403">
    <property type="entry name" value="MLTF-like"/>
    <property type="match status" value="1"/>
</dbReference>
<dbReference type="Proteomes" id="UP000297225">
    <property type="component" value="Unassembled WGS sequence"/>
</dbReference>
<dbReference type="OrthoDB" id="9815002at2"/>
<dbReference type="SUPFAM" id="SSF53850">
    <property type="entry name" value="Periplasmic binding protein-like II"/>
    <property type="match status" value="1"/>
</dbReference>
<keyword evidence="3" id="KW-0472">Membrane</keyword>
<feature type="domain" description="Solute-binding protein family 3/N-terminal" evidence="4">
    <location>
        <begin position="45"/>
        <end position="261"/>
    </location>
</feature>
<dbReference type="PROSITE" id="PS51257">
    <property type="entry name" value="PROKAR_LIPOPROTEIN"/>
    <property type="match status" value="1"/>
</dbReference>
<dbReference type="PANTHER" id="PTHR37423:SF2">
    <property type="entry name" value="MEMBRANE-BOUND LYTIC MUREIN TRANSGLYCOSYLASE C"/>
    <property type="match status" value="1"/>
</dbReference>
<dbReference type="SUPFAM" id="SSF53955">
    <property type="entry name" value="Lysozyme-like"/>
    <property type="match status" value="1"/>
</dbReference>
<keyword evidence="3" id="KW-0998">Cell outer membrane</keyword>
<dbReference type="Pfam" id="PF00497">
    <property type="entry name" value="SBP_bac_3"/>
    <property type="match status" value="1"/>
</dbReference>
<reference evidence="6 7" key="1">
    <citation type="submission" date="2019-03" db="EMBL/GenBank/DDBJ databases">
        <title>Porphyromonas levii Isolated from the Uterus of Dairy Cows.</title>
        <authorList>
            <person name="Francis A.M."/>
        </authorList>
    </citation>
    <scope>NUCLEOTIDE SEQUENCE [LARGE SCALE GENOMIC DNA]</scope>
    <source>
        <strain evidence="6 7">AF5678</strain>
    </source>
</reference>
<gene>
    <name evidence="6" type="ORF">E4P47_01515</name>
</gene>
<dbReference type="InterPro" id="IPR023346">
    <property type="entry name" value="Lysozyme-like_dom_sf"/>
</dbReference>
<organism evidence="6 7">
    <name type="scientific">Porphyromonas levii</name>
    <dbReference type="NCBI Taxonomy" id="28114"/>
    <lineage>
        <taxon>Bacteria</taxon>
        <taxon>Pseudomonadati</taxon>
        <taxon>Bacteroidota</taxon>
        <taxon>Bacteroidia</taxon>
        <taxon>Bacteroidales</taxon>
        <taxon>Porphyromonadaceae</taxon>
        <taxon>Porphyromonas</taxon>
    </lineage>
</organism>
<feature type="domain" description="Transglycosylase SLT" evidence="5">
    <location>
        <begin position="294"/>
        <end position="404"/>
    </location>
</feature>
<dbReference type="AlphaFoldDB" id="A0A4Y8WSZ3"/>
<comment type="subcellular location">
    <subcellularLocation>
        <location evidence="1">Cell outer membrane</location>
        <topology evidence="1">Peripheral membrane protein</topology>
    </subcellularLocation>
</comment>
<sequence length="464" mass="52274">MKNRILLLIPFLLLLVACDDTTETTESERIFFRSWAEIEESDTLRIATMTSPQDFYLYRGETMGQEYQKVVDFAQAHQLALDIHIAKSTDSLLNWVSEGKVDLCITPIPMTKANTEAFDFGGIVDTTSLVLVQKKGSVVHSLSEIAGKDVWTEYGSAGELRLRQIEEEIGYPINITIPDTLSIEEILLKMAQVDSIKYAIAGKELASSMKLFYPSLDNSLLVSAPIRYSWAVAKGNSEMVERLDTYLLAPEKIRHYSELKEQNSHLRQFIIGNTKKPLKVALERGAISVYDNIFKSEAKRTPWAWTLLAAIAYQESTFRSNVVGWSGARGLMGIMPSTGRSHGASKAQLLQPEVSVRVSVDVLMDTYRYFSEVKDPLQRLYFTLAGYNAGAGHVLDAMRLARKHNAPDTIWNGGVRQFIILKSNPEYYNDAVVRNGYLRGRETTKYVEQVLERKAAYDALLSRK</sequence>
<comment type="similarity">
    <text evidence="2">Belongs to the transglycosylase Slt family.</text>
</comment>
<name>A0A4Y8WSZ3_9PORP</name>
<dbReference type="Gene3D" id="1.10.530.10">
    <property type="match status" value="1"/>
</dbReference>
<evidence type="ECO:0000259" key="4">
    <source>
        <dbReference type="Pfam" id="PF00497"/>
    </source>
</evidence>
<dbReference type="EMBL" id="SPNC01000011">
    <property type="protein sequence ID" value="TFH96861.1"/>
    <property type="molecule type" value="Genomic_DNA"/>
</dbReference>
<evidence type="ECO:0000256" key="3">
    <source>
        <dbReference type="ARBA" id="ARBA00023237"/>
    </source>
</evidence>
<evidence type="ECO:0000256" key="2">
    <source>
        <dbReference type="ARBA" id="ARBA00007734"/>
    </source>
</evidence>
<dbReference type="Pfam" id="PF01464">
    <property type="entry name" value="SLT"/>
    <property type="match status" value="1"/>
</dbReference>
<dbReference type="RefSeq" id="WP_134848931.1">
    <property type="nucleotide sequence ID" value="NZ_CP197400.1"/>
</dbReference>
<accession>A0A4Y8WSZ3</accession>
<dbReference type="GO" id="GO:0009279">
    <property type="term" value="C:cell outer membrane"/>
    <property type="evidence" value="ECO:0007669"/>
    <property type="project" value="UniProtKB-SubCell"/>
</dbReference>
<dbReference type="GeneID" id="66796356"/>
<comment type="caution">
    <text evidence="6">The sequence shown here is derived from an EMBL/GenBank/DDBJ whole genome shotgun (WGS) entry which is preliminary data.</text>
</comment>
<dbReference type="InterPro" id="IPR008258">
    <property type="entry name" value="Transglycosylase_SLT_dom_1"/>
</dbReference>
<keyword evidence="7" id="KW-1185">Reference proteome</keyword>
<proteinExistence type="inferred from homology"/>
<evidence type="ECO:0000256" key="1">
    <source>
        <dbReference type="ARBA" id="ARBA00004339"/>
    </source>
</evidence>
<protein>
    <submittedName>
        <fullName evidence="6">Transporter substrate-binding domain-containing protein</fullName>
    </submittedName>
</protein>
<dbReference type="STRING" id="1122973.GCA_000379925_00121"/>
<evidence type="ECO:0000259" key="5">
    <source>
        <dbReference type="Pfam" id="PF01464"/>
    </source>
</evidence>
<dbReference type="PANTHER" id="PTHR37423">
    <property type="entry name" value="SOLUBLE LYTIC MUREIN TRANSGLYCOSYLASE-RELATED"/>
    <property type="match status" value="1"/>
</dbReference>